<gene>
    <name evidence="2" type="ORF">SAMN04488057_11730</name>
</gene>
<organism evidence="2 3">
    <name type="scientific">Cyclobacterium lianum</name>
    <dbReference type="NCBI Taxonomy" id="388280"/>
    <lineage>
        <taxon>Bacteria</taxon>
        <taxon>Pseudomonadati</taxon>
        <taxon>Bacteroidota</taxon>
        <taxon>Cytophagia</taxon>
        <taxon>Cytophagales</taxon>
        <taxon>Cyclobacteriaceae</taxon>
        <taxon>Cyclobacterium</taxon>
    </lineage>
</organism>
<dbReference type="PANTHER" id="PTHR30283:SF4">
    <property type="entry name" value="PEROXIDE STRESS RESISTANCE PROTEIN YAAA"/>
    <property type="match status" value="1"/>
</dbReference>
<evidence type="ECO:0000256" key="1">
    <source>
        <dbReference type="HAMAP-Rule" id="MF_00652"/>
    </source>
</evidence>
<dbReference type="NCBIfam" id="NF002543">
    <property type="entry name" value="PRK02101.1-4"/>
    <property type="match status" value="1"/>
</dbReference>
<accession>A0A1M7QEW8</accession>
<dbReference type="HAMAP" id="MF_00652">
    <property type="entry name" value="UPF0246"/>
    <property type="match status" value="1"/>
</dbReference>
<name>A0A1M7QEW8_9BACT</name>
<dbReference type="NCBIfam" id="NF002542">
    <property type="entry name" value="PRK02101.1-3"/>
    <property type="match status" value="1"/>
</dbReference>
<dbReference type="PANTHER" id="PTHR30283">
    <property type="entry name" value="PEROXIDE STRESS RESPONSE PROTEIN YAAA"/>
    <property type="match status" value="1"/>
</dbReference>
<dbReference type="GO" id="GO:0005829">
    <property type="term" value="C:cytosol"/>
    <property type="evidence" value="ECO:0007669"/>
    <property type="project" value="TreeGrafter"/>
</dbReference>
<reference evidence="2 3" key="1">
    <citation type="submission" date="2016-11" db="EMBL/GenBank/DDBJ databases">
        <authorList>
            <person name="Jaros S."/>
            <person name="Januszkiewicz K."/>
            <person name="Wedrychowicz H."/>
        </authorList>
    </citation>
    <scope>NUCLEOTIDE SEQUENCE [LARGE SCALE GENOMIC DNA]</scope>
    <source>
        <strain evidence="2 3">CGMCC 1.6102</strain>
    </source>
</reference>
<evidence type="ECO:0000313" key="2">
    <source>
        <dbReference type="EMBL" id="SHN29350.1"/>
    </source>
</evidence>
<comment type="similarity">
    <text evidence="1">Belongs to the UPF0246 family.</text>
</comment>
<dbReference type="Proteomes" id="UP000184513">
    <property type="component" value="Unassembled WGS sequence"/>
</dbReference>
<dbReference type="InterPro" id="IPR005583">
    <property type="entry name" value="YaaA"/>
</dbReference>
<evidence type="ECO:0000313" key="3">
    <source>
        <dbReference type="Proteomes" id="UP000184513"/>
    </source>
</evidence>
<dbReference type="STRING" id="388280.SAMN04488057_11730"/>
<dbReference type="Pfam" id="PF03883">
    <property type="entry name" value="H2O2_YaaD"/>
    <property type="match status" value="1"/>
</dbReference>
<sequence>MMIVLISPAKTLDYSTTDIGLNTKPAFQKETKELVGILKKKSSKAIRELMHVSDNIASLNEERFRQFEDEFTVENSKQALLAFKGDVYTHIDVDAFSEADFAFAQKHLRILSGLYGLLRPMDLIQPYRLEMKTKLKNKKGKDLYSFWGDKIASAINESAKGDPVINLASKEYFKAVNKKALKSRVIDVIFKEFKDGEYKNIGIFSKQARGLMTDFIIKNKIENPEELKTFDKGGYEFSVNKSSEEEWVFVR</sequence>
<protein>
    <recommendedName>
        <fullName evidence="1">UPF0246 protein SAMN04488057_11730</fullName>
    </recommendedName>
</protein>
<keyword evidence="3" id="KW-1185">Reference proteome</keyword>
<dbReference type="EMBL" id="FRCY01000017">
    <property type="protein sequence ID" value="SHN29350.1"/>
    <property type="molecule type" value="Genomic_DNA"/>
</dbReference>
<dbReference type="AlphaFoldDB" id="A0A1M7QEW8"/>
<dbReference type="GO" id="GO:0033194">
    <property type="term" value="P:response to hydroperoxide"/>
    <property type="evidence" value="ECO:0007669"/>
    <property type="project" value="TreeGrafter"/>
</dbReference>
<proteinExistence type="inferred from homology"/>